<evidence type="ECO:0000313" key="2">
    <source>
        <dbReference type="EMBL" id="CAI3689859.1"/>
    </source>
</evidence>
<comment type="caution">
    <text evidence="1">The sequence shown here is derived from an EMBL/GenBank/DDBJ whole genome shotgun (WGS) entry which is preliminary data.</text>
</comment>
<dbReference type="Proteomes" id="UP000789738">
    <property type="component" value="Unassembled WGS sequence"/>
</dbReference>
<dbReference type="EMBL" id="CAKJVE010000004">
    <property type="protein sequence ID" value="CAG9711201.1"/>
    <property type="molecule type" value="Genomic_DNA"/>
</dbReference>
<reference evidence="2" key="2">
    <citation type="submission" date="2022-10" db="EMBL/GenBank/DDBJ databases">
        <authorList>
            <person name="Aires J."/>
            <person name="Mesa V."/>
        </authorList>
    </citation>
    <scope>NUCLEOTIDE SEQUENCE</scope>
    <source>
        <strain evidence="2">Clostridium neonatale JD116</strain>
    </source>
</reference>
<protein>
    <submittedName>
        <fullName evidence="1">Uncharacterized protein</fullName>
    </submittedName>
</protein>
<gene>
    <name evidence="2" type="ORF">CNEO2_830005</name>
    <name evidence="1" type="ORF">CNEO_45145</name>
</gene>
<name>A0AA86MLW4_9CLOT</name>
<dbReference type="EMBL" id="CAMTCP010000285">
    <property type="protein sequence ID" value="CAI3689859.1"/>
    <property type="molecule type" value="Genomic_DNA"/>
</dbReference>
<evidence type="ECO:0000313" key="3">
    <source>
        <dbReference type="Proteomes" id="UP000789738"/>
    </source>
</evidence>
<reference evidence="1" key="1">
    <citation type="submission" date="2021-10" db="EMBL/GenBank/DDBJ databases">
        <authorList>
            <person name="Mesa V."/>
        </authorList>
    </citation>
    <scope>NUCLEOTIDE SEQUENCE</scope>
    <source>
        <strain evidence="1">CC3_PB</strain>
    </source>
</reference>
<organism evidence="1 3">
    <name type="scientific">Clostridium neonatale</name>
    <dbReference type="NCBI Taxonomy" id="137838"/>
    <lineage>
        <taxon>Bacteria</taxon>
        <taxon>Bacillati</taxon>
        <taxon>Bacillota</taxon>
        <taxon>Clostridia</taxon>
        <taxon>Eubacteriales</taxon>
        <taxon>Clostridiaceae</taxon>
        <taxon>Clostridium</taxon>
    </lineage>
</organism>
<dbReference type="AlphaFoldDB" id="A0AA86MLW4"/>
<proteinExistence type="predicted"/>
<sequence>MLQLYSISMLYYLNKKIVTLCVTILAGAVGFEPTTNGFGDHYSTVEPYP</sequence>
<evidence type="ECO:0000313" key="1">
    <source>
        <dbReference type="EMBL" id="CAG9711201.1"/>
    </source>
</evidence>
<dbReference type="Proteomes" id="UP001189143">
    <property type="component" value="Unassembled WGS sequence"/>
</dbReference>
<accession>A0AA86MLW4</accession>